<feature type="region of interest" description="Disordered" evidence="2">
    <location>
        <begin position="451"/>
        <end position="481"/>
    </location>
</feature>
<evidence type="ECO:0000256" key="1">
    <source>
        <dbReference type="ARBA" id="ARBA00022801"/>
    </source>
</evidence>
<keyword evidence="5" id="KW-1185">Reference proteome</keyword>
<dbReference type="OrthoDB" id="5354320at2759"/>
<dbReference type="AlphaFoldDB" id="A0A6G1H1P6"/>
<proteinExistence type="predicted"/>
<evidence type="ECO:0000256" key="2">
    <source>
        <dbReference type="SAM" id="MobiDB-lite"/>
    </source>
</evidence>
<organism evidence="4 5">
    <name type="scientific">Aulographum hederae CBS 113979</name>
    <dbReference type="NCBI Taxonomy" id="1176131"/>
    <lineage>
        <taxon>Eukaryota</taxon>
        <taxon>Fungi</taxon>
        <taxon>Dikarya</taxon>
        <taxon>Ascomycota</taxon>
        <taxon>Pezizomycotina</taxon>
        <taxon>Dothideomycetes</taxon>
        <taxon>Pleosporomycetidae</taxon>
        <taxon>Aulographales</taxon>
        <taxon>Aulographaceae</taxon>
    </lineage>
</organism>
<dbReference type="Gene3D" id="3.40.50.1820">
    <property type="entry name" value="alpha/beta hydrolase"/>
    <property type="match status" value="1"/>
</dbReference>
<feature type="domain" description="Alpha/beta hydrolase fold-3" evidence="3">
    <location>
        <begin position="156"/>
        <end position="396"/>
    </location>
</feature>
<gene>
    <name evidence="4" type="ORF">K402DRAFT_331297</name>
</gene>
<dbReference type="EMBL" id="ML977154">
    <property type="protein sequence ID" value="KAF1986940.1"/>
    <property type="molecule type" value="Genomic_DNA"/>
</dbReference>
<dbReference type="PANTHER" id="PTHR48081">
    <property type="entry name" value="AB HYDROLASE SUPERFAMILY PROTEIN C4A8.06C"/>
    <property type="match status" value="1"/>
</dbReference>
<dbReference type="Proteomes" id="UP000800041">
    <property type="component" value="Unassembled WGS sequence"/>
</dbReference>
<evidence type="ECO:0000259" key="3">
    <source>
        <dbReference type="Pfam" id="PF07859"/>
    </source>
</evidence>
<accession>A0A6G1H1P6</accession>
<name>A0A6G1H1P6_9PEZI</name>
<protein>
    <recommendedName>
        <fullName evidence="3">Alpha/beta hydrolase fold-3 domain-containing protein</fullName>
    </recommendedName>
</protein>
<dbReference type="InterPro" id="IPR029058">
    <property type="entry name" value="AB_hydrolase_fold"/>
</dbReference>
<sequence>MDASPSALAKLLIPQIPSIFKTALFHSLWLSPTSSKWDLRTEITINVLRTLLSGKPSPLKKMQRASMKDPGVKGPMWVSKTSTPVPTEDDVRQILFKAIEEMKDGPETYTPPELVPVEAEWNGYRANVAKDAPEPSISEAEKYASMMKDVKSDVTILYFHGGAHYLMDPCTHRVFCSRLARISGGRVYSVRYRLAPQNPFPAALLDAFIAYLTLLYPPEGSLHEPVQASHIVFGGDSAGGNLSFALLQLLLQLRRSAGGSTPTVTFNGKQVEIPLPAGVSGNAPWLDITRSMPSLQSNAKYDYLPPPSESAMDAIPHDEIWPASPPREDVYCNGSMLCHPLASPLSATDWSGSPPLFFGLGEEMLADEDKVVASRAVKQGVKVHWEQYEAMCHCFAMMLEGLDSGKMFFTSWGKWCREAVDRPTEMKTEGWFVTAKKLDRKPVDMEALSTWTDEEVSEKMKDARNKRLKGQEKEGKALPRL</sequence>
<dbReference type="PANTHER" id="PTHR48081:SF25">
    <property type="entry name" value="PUTATIVE (AFU_ORTHOLOGUE AFUA_3G11560)-RELATED"/>
    <property type="match status" value="1"/>
</dbReference>
<feature type="compositionally biased region" description="Basic and acidic residues" evidence="2">
    <location>
        <begin position="457"/>
        <end position="481"/>
    </location>
</feature>
<evidence type="ECO:0000313" key="4">
    <source>
        <dbReference type="EMBL" id="KAF1986940.1"/>
    </source>
</evidence>
<dbReference type="SUPFAM" id="SSF53474">
    <property type="entry name" value="alpha/beta-Hydrolases"/>
    <property type="match status" value="1"/>
</dbReference>
<dbReference type="InterPro" id="IPR013094">
    <property type="entry name" value="AB_hydrolase_3"/>
</dbReference>
<dbReference type="Pfam" id="PF07859">
    <property type="entry name" value="Abhydrolase_3"/>
    <property type="match status" value="1"/>
</dbReference>
<dbReference type="InterPro" id="IPR050300">
    <property type="entry name" value="GDXG_lipolytic_enzyme"/>
</dbReference>
<dbReference type="GO" id="GO:0016787">
    <property type="term" value="F:hydrolase activity"/>
    <property type="evidence" value="ECO:0007669"/>
    <property type="project" value="UniProtKB-KW"/>
</dbReference>
<keyword evidence="1" id="KW-0378">Hydrolase</keyword>
<reference evidence="4" key="1">
    <citation type="journal article" date="2020" name="Stud. Mycol.">
        <title>101 Dothideomycetes genomes: a test case for predicting lifestyles and emergence of pathogens.</title>
        <authorList>
            <person name="Haridas S."/>
            <person name="Albert R."/>
            <person name="Binder M."/>
            <person name="Bloem J."/>
            <person name="Labutti K."/>
            <person name="Salamov A."/>
            <person name="Andreopoulos B."/>
            <person name="Baker S."/>
            <person name="Barry K."/>
            <person name="Bills G."/>
            <person name="Bluhm B."/>
            <person name="Cannon C."/>
            <person name="Castanera R."/>
            <person name="Culley D."/>
            <person name="Daum C."/>
            <person name="Ezra D."/>
            <person name="Gonzalez J."/>
            <person name="Henrissat B."/>
            <person name="Kuo A."/>
            <person name="Liang C."/>
            <person name="Lipzen A."/>
            <person name="Lutzoni F."/>
            <person name="Magnuson J."/>
            <person name="Mondo S."/>
            <person name="Nolan M."/>
            <person name="Ohm R."/>
            <person name="Pangilinan J."/>
            <person name="Park H.-J."/>
            <person name="Ramirez L."/>
            <person name="Alfaro M."/>
            <person name="Sun H."/>
            <person name="Tritt A."/>
            <person name="Yoshinaga Y."/>
            <person name="Zwiers L.-H."/>
            <person name="Turgeon B."/>
            <person name="Goodwin S."/>
            <person name="Spatafora J."/>
            <person name="Crous P."/>
            <person name="Grigoriev I."/>
        </authorList>
    </citation>
    <scope>NUCLEOTIDE SEQUENCE</scope>
    <source>
        <strain evidence="4">CBS 113979</strain>
    </source>
</reference>
<feature type="region of interest" description="Disordered" evidence="2">
    <location>
        <begin position="59"/>
        <end position="85"/>
    </location>
</feature>
<evidence type="ECO:0000313" key="5">
    <source>
        <dbReference type="Proteomes" id="UP000800041"/>
    </source>
</evidence>